<dbReference type="EMBL" id="ANIK01000054">
    <property type="protein sequence ID" value="EMJ94256.1"/>
    <property type="molecule type" value="Genomic_DNA"/>
</dbReference>
<reference evidence="1 2" key="1">
    <citation type="submission" date="2013-01" db="EMBL/GenBank/DDBJ databases">
        <authorList>
            <person name="Harkins D.M."/>
            <person name="Durkin A.S."/>
            <person name="Brinkac L.M."/>
            <person name="Haft D.H."/>
            <person name="Selengut J.D."/>
            <person name="Sanka R."/>
            <person name="DePew J."/>
            <person name="Purushe J."/>
            <person name="Galloway R.L."/>
            <person name="Vinetz J.M."/>
            <person name="Sutton G.G."/>
            <person name="Nierman W.C."/>
            <person name="Fouts D.E."/>
        </authorList>
    </citation>
    <scope>NUCLEOTIDE SEQUENCE [LARGE SCALE GENOMIC DNA]</scope>
    <source>
        <strain evidence="1 2">79601</strain>
    </source>
</reference>
<evidence type="ECO:0000313" key="2">
    <source>
        <dbReference type="Proteomes" id="UP000011988"/>
    </source>
</evidence>
<dbReference type="AlphaFoldDB" id="M6CUS1"/>
<name>M6CUS1_9LEPT</name>
<gene>
    <name evidence="1" type="ORF">LEP1GSC194_1621</name>
</gene>
<dbReference type="NCBIfam" id="NF042913">
    <property type="entry name" value="CyRepA1"/>
    <property type="match status" value="1"/>
</dbReference>
<accession>M6CUS1</accession>
<dbReference type="OrthoDB" id="333368at2"/>
<dbReference type="RefSeq" id="WP_020773796.1">
    <property type="nucleotide sequence ID" value="NZ_ANIK01000054.1"/>
</dbReference>
<dbReference type="Proteomes" id="UP000011988">
    <property type="component" value="Unassembled WGS sequence"/>
</dbReference>
<comment type="caution">
    <text evidence="1">The sequence shown here is derived from an EMBL/GenBank/DDBJ whole genome shotgun (WGS) entry which is preliminary data.</text>
</comment>
<organism evidence="1 2">
    <name type="scientific">Leptospira alstonii serovar Sichuan str. 79601</name>
    <dbReference type="NCBI Taxonomy" id="1218565"/>
    <lineage>
        <taxon>Bacteria</taxon>
        <taxon>Pseudomonadati</taxon>
        <taxon>Spirochaetota</taxon>
        <taxon>Spirochaetia</taxon>
        <taxon>Leptospirales</taxon>
        <taxon>Leptospiraceae</taxon>
        <taxon>Leptospira</taxon>
    </lineage>
</organism>
<dbReference type="InterPro" id="IPR027417">
    <property type="entry name" value="P-loop_NTPase"/>
</dbReference>
<evidence type="ECO:0000313" key="1">
    <source>
        <dbReference type="EMBL" id="EMJ94256.1"/>
    </source>
</evidence>
<dbReference type="InterPro" id="IPR049996">
    <property type="entry name" value="Slr7037-like"/>
</dbReference>
<evidence type="ECO:0008006" key="3">
    <source>
        <dbReference type="Google" id="ProtNLM"/>
    </source>
</evidence>
<dbReference type="SUPFAM" id="SSF52540">
    <property type="entry name" value="P-loop containing nucleoside triphosphate hydrolases"/>
    <property type="match status" value="1"/>
</dbReference>
<dbReference type="PATRIC" id="fig|1218565.3.peg.2610"/>
<proteinExistence type="predicted"/>
<protein>
    <recommendedName>
        <fullName evidence="3">Replication origin-binding protein domain-containing protein</fullName>
    </recommendedName>
</protein>
<sequence length="788" mass="92323">MKISGISRNNIFKTEKIEYAREVLDRVSHALSYISNFKINDQELEIILESLSSIFDPELVRSELIQILNREIPSEIHSDNFKTKEGSLLSFFKIAKIYGWSLESYFKFRNEAPELLPKLTPPGGETVVLDNRFLNEYQDWEKIDSKTQIIHSSHGTGKTEWVLNELRNKTFLYVTHREEFARDFSIRATNAGIPNVFYKDLDINGYRLISSSIVICIDSLWKLNPENYKDHILIIDEFDQFVSHLHGSTCKENRIAIYLSLKEIAQNSDRNYFLSADFPKVTLDFISKVISQKDVAYIFNQCIPNPNRTLFLHWSEESVLQHAFDRLKESHKVSIASFSKRKAQIYEKRFEEEFGGSKKRILCIVQDTKNFDEQRALLSDKSLVSQYDVIIFSPVISTGVDFNYPFSKYNYLMANAGFTLNHFEGIQMVNRFRNFDELHVFSVSNSEIDSANNIQLPGRIREKSVLGEFRKFSKNYDVTRKLREMNFEIPKRVKRDCGPFTINAFTMRRYKFTLLLNLFPNLINGFISRGYKIQFYDVDGTKGQETSKTIDKTKGDVVKEEEFETILLAPDISKSEYLSILSQGLKCKDQIYSRNRFEIKSIIGFIDEDQDSELDFESTVKSGISIELLRKRMKNFSLLYYGKNFARIKDNQILEKNMIQDYEYNEIKHLLFLQIFSLIPKDTWISGASLNELMNFVKKNRSLISNNLFEVTASHLKEPMRFVSSFLTLFDLKTEKKQVSKKKISVYKIDKERYEFVRKRFQRMNILKFGILEENFEPFDLYGKESQS</sequence>